<dbReference type="GO" id="GO:0005737">
    <property type="term" value="C:cytoplasm"/>
    <property type="evidence" value="ECO:0007669"/>
    <property type="project" value="UniProtKB-SubCell"/>
</dbReference>
<evidence type="ECO:0000313" key="12">
    <source>
        <dbReference type="EMBL" id="SVD92837.1"/>
    </source>
</evidence>
<reference evidence="12" key="1">
    <citation type="submission" date="2018-05" db="EMBL/GenBank/DDBJ databases">
        <authorList>
            <person name="Lanie J.A."/>
            <person name="Ng W.-L."/>
            <person name="Kazmierczak K.M."/>
            <person name="Andrzejewski T.M."/>
            <person name="Davidsen T.M."/>
            <person name="Wayne K.J."/>
            <person name="Tettelin H."/>
            <person name="Glass J.I."/>
            <person name="Rusch D."/>
            <person name="Podicherti R."/>
            <person name="Tsui H.-C.T."/>
            <person name="Winkler M.E."/>
        </authorList>
    </citation>
    <scope>NUCLEOTIDE SEQUENCE</scope>
</reference>
<dbReference type="AlphaFoldDB" id="A0A382ZBE8"/>
<evidence type="ECO:0000256" key="2">
    <source>
        <dbReference type="ARBA" id="ARBA00005528"/>
    </source>
</evidence>
<evidence type="ECO:0000256" key="7">
    <source>
        <dbReference type="ARBA" id="ARBA00022679"/>
    </source>
</evidence>
<sequence>RLVEVKTKEVKGEVIASEAINVESRLAVHMGQALTKGNKFDVILRKSVELGVRSITPLMTERCVVKTHRTEVGKKIERWKKIALESSKQCGRTQIPQVAEGGIATLETFCHKIDHQDLKLVFWELEEKKTLKDIELDAQPRSVAVLIGPEGGFSQAEIENVREYGFQTVSLGPRILRAETAPVVALALLQSLWGDL</sequence>
<evidence type="ECO:0000256" key="1">
    <source>
        <dbReference type="ARBA" id="ARBA00004496"/>
    </source>
</evidence>
<gene>
    <name evidence="12" type="ORF">METZ01_LOCUS445691</name>
</gene>
<dbReference type="Pfam" id="PF04452">
    <property type="entry name" value="Methyltrans_RNA"/>
    <property type="match status" value="1"/>
</dbReference>
<accession>A0A382ZBE8</accession>
<dbReference type="PANTHER" id="PTHR30027">
    <property type="entry name" value="RIBOSOMAL RNA SMALL SUBUNIT METHYLTRANSFERASE E"/>
    <property type="match status" value="1"/>
</dbReference>
<dbReference type="InterPro" id="IPR029028">
    <property type="entry name" value="Alpha/beta_knot_MTases"/>
</dbReference>
<dbReference type="Gene3D" id="3.40.1280.10">
    <property type="match status" value="1"/>
</dbReference>
<dbReference type="PIRSF" id="PIRSF015601">
    <property type="entry name" value="MTase_slr0722"/>
    <property type="match status" value="1"/>
</dbReference>
<dbReference type="CDD" id="cd18084">
    <property type="entry name" value="RsmE-like"/>
    <property type="match status" value="1"/>
</dbReference>
<evidence type="ECO:0000256" key="8">
    <source>
        <dbReference type="ARBA" id="ARBA00022691"/>
    </source>
</evidence>
<evidence type="ECO:0000256" key="4">
    <source>
        <dbReference type="ARBA" id="ARBA00022490"/>
    </source>
</evidence>
<dbReference type="EC" id="2.1.1.193" evidence="3"/>
<proteinExistence type="inferred from homology"/>
<organism evidence="12">
    <name type="scientific">marine metagenome</name>
    <dbReference type="NCBI Taxonomy" id="408172"/>
    <lineage>
        <taxon>unclassified sequences</taxon>
        <taxon>metagenomes</taxon>
        <taxon>ecological metagenomes</taxon>
    </lineage>
</organism>
<dbReference type="NCBIfam" id="TIGR00046">
    <property type="entry name" value="RsmE family RNA methyltransferase"/>
    <property type="match status" value="1"/>
</dbReference>
<keyword evidence="5" id="KW-0698">rRNA processing</keyword>
<dbReference type="NCBIfam" id="NF008692">
    <property type="entry name" value="PRK11713.1-5"/>
    <property type="match status" value="1"/>
</dbReference>
<comment type="catalytic activity">
    <reaction evidence="10">
        <text>uridine(1498) in 16S rRNA + S-adenosyl-L-methionine = N(3)-methyluridine(1498) in 16S rRNA + S-adenosyl-L-homocysteine + H(+)</text>
        <dbReference type="Rhea" id="RHEA:42920"/>
        <dbReference type="Rhea" id="RHEA-COMP:10283"/>
        <dbReference type="Rhea" id="RHEA-COMP:10284"/>
        <dbReference type="ChEBI" id="CHEBI:15378"/>
        <dbReference type="ChEBI" id="CHEBI:57856"/>
        <dbReference type="ChEBI" id="CHEBI:59789"/>
        <dbReference type="ChEBI" id="CHEBI:65315"/>
        <dbReference type="ChEBI" id="CHEBI:74502"/>
        <dbReference type="EC" id="2.1.1.193"/>
    </reaction>
</comment>
<dbReference type="InterPro" id="IPR006700">
    <property type="entry name" value="RsmE"/>
</dbReference>
<dbReference type="PANTHER" id="PTHR30027:SF3">
    <property type="entry name" value="16S RRNA (URACIL(1498)-N(3))-METHYLTRANSFERASE"/>
    <property type="match status" value="1"/>
</dbReference>
<keyword evidence="6" id="KW-0489">Methyltransferase</keyword>
<keyword evidence="4" id="KW-0963">Cytoplasm</keyword>
<evidence type="ECO:0000256" key="6">
    <source>
        <dbReference type="ARBA" id="ARBA00022603"/>
    </source>
</evidence>
<dbReference type="SUPFAM" id="SSF75217">
    <property type="entry name" value="alpha/beta knot"/>
    <property type="match status" value="1"/>
</dbReference>
<comment type="similarity">
    <text evidence="2">Belongs to the RNA methyltransferase RsmE family.</text>
</comment>
<dbReference type="InterPro" id="IPR046886">
    <property type="entry name" value="RsmE_MTase_dom"/>
</dbReference>
<dbReference type="GO" id="GO:0070042">
    <property type="term" value="F:rRNA (uridine-N3-)-methyltransferase activity"/>
    <property type="evidence" value="ECO:0007669"/>
    <property type="project" value="TreeGrafter"/>
</dbReference>
<dbReference type="InterPro" id="IPR029026">
    <property type="entry name" value="tRNA_m1G_MTases_N"/>
</dbReference>
<protein>
    <recommendedName>
        <fullName evidence="3">16S rRNA (uracil(1498)-N(3))-methyltransferase</fullName>
        <ecNumber evidence="3">2.1.1.193</ecNumber>
    </recommendedName>
</protein>
<feature type="domain" description="Ribosomal RNA small subunit methyltransferase E methyltransferase" evidence="11">
    <location>
        <begin position="23"/>
        <end position="190"/>
    </location>
</feature>
<dbReference type="EMBL" id="UINC01182557">
    <property type="protein sequence ID" value="SVD92837.1"/>
    <property type="molecule type" value="Genomic_DNA"/>
</dbReference>
<keyword evidence="8" id="KW-0949">S-adenosyl-L-methionine</keyword>
<dbReference type="GO" id="GO:0070475">
    <property type="term" value="P:rRNA base methylation"/>
    <property type="evidence" value="ECO:0007669"/>
    <property type="project" value="TreeGrafter"/>
</dbReference>
<evidence type="ECO:0000256" key="10">
    <source>
        <dbReference type="ARBA" id="ARBA00047944"/>
    </source>
</evidence>
<feature type="non-terminal residue" evidence="12">
    <location>
        <position position="1"/>
    </location>
</feature>
<comment type="function">
    <text evidence="9">Specifically methylates the N3 position of the uracil ring of uridine 1498 (m3U1498) in 16S rRNA. Acts on the fully assembled 30S ribosomal subunit.</text>
</comment>
<evidence type="ECO:0000259" key="11">
    <source>
        <dbReference type="Pfam" id="PF04452"/>
    </source>
</evidence>
<name>A0A382ZBE8_9ZZZZ</name>
<evidence type="ECO:0000256" key="3">
    <source>
        <dbReference type="ARBA" id="ARBA00012328"/>
    </source>
</evidence>
<keyword evidence="7" id="KW-0808">Transferase</keyword>
<comment type="subcellular location">
    <subcellularLocation>
        <location evidence="1">Cytoplasm</location>
    </subcellularLocation>
</comment>
<evidence type="ECO:0000256" key="5">
    <source>
        <dbReference type="ARBA" id="ARBA00022552"/>
    </source>
</evidence>
<evidence type="ECO:0000256" key="9">
    <source>
        <dbReference type="ARBA" id="ARBA00025699"/>
    </source>
</evidence>